<dbReference type="Proteomes" id="UP001172645">
    <property type="component" value="Unassembled WGS sequence"/>
</dbReference>
<protein>
    <submittedName>
        <fullName evidence="4">Winged helix-turn-helix domain-containing protein</fullName>
    </submittedName>
</protein>
<reference evidence="4" key="1">
    <citation type="submission" date="2023-06" db="EMBL/GenBank/DDBJ databases">
        <title>Phylogenetic Diversity of Rhizobium strains.</title>
        <authorList>
            <person name="Moura F.T."/>
            <person name="Helene L.C.F."/>
            <person name="Hungria M."/>
        </authorList>
    </citation>
    <scope>NUCLEOTIDE SEQUENCE</scope>
    <source>
        <strain evidence="4">CCGE526</strain>
    </source>
</reference>
<keyword evidence="5" id="KW-1185">Reference proteome</keyword>
<feature type="DNA-binding region" description="OmpR/PhoB-type" evidence="2">
    <location>
        <begin position="1"/>
        <end position="55"/>
    </location>
</feature>
<accession>A0ABT7K5M2</accession>
<comment type="caution">
    <text evidence="4">The sequence shown here is derived from an EMBL/GenBank/DDBJ whole genome shotgun (WGS) entry which is preliminary data.</text>
</comment>
<dbReference type="Pfam" id="PF00486">
    <property type="entry name" value="Trans_reg_C"/>
    <property type="match status" value="1"/>
</dbReference>
<dbReference type="InterPro" id="IPR016032">
    <property type="entry name" value="Sig_transdc_resp-reg_C-effctor"/>
</dbReference>
<dbReference type="InterPro" id="IPR001867">
    <property type="entry name" value="OmpR/PhoB-type_DNA-bd"/>
</dbReference>
<evidence type="ECO:0000313" key="4">
    <source>
        <dbReference type="EMBL" id="MDL2403919.1"/>
    </source>
</evidence>
<evidence type="ECO:0000313" key="5">
    <source>
        <dbReference type="Proteomes" id="UP001172645"/>
    </source>
</evidence>
<organism evidence="4 5">
    <name type="scientific">Rhizobium mayense</name>
    <dbReference type="NCBI Taxonomy" id="1312184"/>
    <lineage>
        <taxon>Bacteria</taxon>
        <taxon>Pseudomonadati</taxon>
        <taxon>Pseudomonadota</taxon>
        <taxon>Alphaproteobacteria</taxon>
        <taxon>Hyphomicrobiales</taxon>
        <taxon>Rhizobiaceae</taxon>
        <taxon>Rhizobium/Agrobacterium group</taxon>
        <taxon>Rhizobium</taxon>
    </lineage>
</organism>
<dbReference type="SUPFAM" id="SSF46894">
    <property type="entry name" value="C-terminal effector domain of the bipartite response regulators"/>
    <property type="match status" value="1"/>
</dbReference>
<evidence type="ECO:0000256" key="1">
    <source>
        <dbReference type="ARBA" id="ARBA00023125"/>
    </source>
</evidence>
<sequence>MVGKQDLMARVWPHVFAEPANLTVHISALRRALRDGQEGKRFIVNIPGRGYCFVASVEAAGQEN</sequence>
<dbReference type="Gene3D" id="1.10.10.10">
    <property type="entry name" value="Winged helix-like DNA-binding domain superfamily/Winged helix DNA-binding domain"/>
    <property type="match status" value="1"/>
</dbReference>
<gene>
    <name evidence="4" type="ORF">PY649_34230</name>
</gene>
<dbReference type="InterPro" id="IPR036388">
    <property type="entry name" value="WH-like_DNA-bd_sf"/>
</dbReference>
<proteinExistence type="predicted"/>
<dbReference type="PROSITE" id="PS51755">
    <property type="entry name" value="OMPR_PHOB"/>
    <property type="match status" value="1"/>
</dbReference>
<evidence type="ECO:0000256" key="2">
    <source>
        <dbReference type="PROSITE-ProRule" id="PRU01091"/>
    </source>
</evidence>
<dbReference type="RefSeq" id="WP_285873471.1">
    <property type="nucleotide sequence ID" value="NZ_JARFYM010000070.1"/>
</dbReference>
<keyword evidence="1 2" id="KW-0238">DNA-binding</keyword>
<dbReference type="EMBL" id="JARFYM010000070">
    <property type="protein sequence ID" value="MDL2403919.1"/>
    <property type="molecule type" value="Genomic_DNA"/>
</dbReference>
<name>A0ABT7K5M2_9HYPH</name>
<evidence type="ECO:0000259" key="3">
    <source>
        <dbReference type="PROSITE" id="PS51755"/>
    </source>
</evidence>
<feature type="domain" description="OmpR/PhoB-type" evidence="3">
    <location>
        <begin position="1"/>
        <end position="55"/>
    </location>
</feature>